<dbReference type="EMBL" id="LSMT01000541">
    <property type="protein sequence ID" value="PFX16505.1"/>
    <property type="molecule type" value="Genomic_DNA"/>
</dbReference>
<keyword evidence="2" id="KW-1185">Reference proteome</keyword>
<accession>A0A2B4RJS7</accession>
<evidence type="ECO:0000313" key="2">
    <source>
        <dbReference type="Proteomes" id="UP000225706"/>
    </source>
</evidence>
<dbReference type="Proteomes" id="UP000225706">
    <property type="component" value="Unassembled WGS sequence"/>
</dbReference>
<dbReference type="STRING" id="50429.A0A2B4RJS7"/>
<name>A0A2B4RJS7_STYPI</name>
<dbReference type="PANTHER" id="PTHR33845:SF1">
    <property type="entry name" value="C2H2-TYPE DOMAIN-CONTAINING PROTEIN"/>
    <property type="match status" value="1"/>
</dbReference>
<organism evidence="1 2">
    <name type="scientific">Stylophora pistillata</name>
    <name type="common">Smooth cauliflower coral</name>
    <dbReference type="NCBI Taxonomy" id="50429"/>
    <lineage>
        <taxon>Eukaryota</taxon>
        <taxon>Metazoa</taxon>
        <taxon>Cnidaria</taxon>
        <taxon>Anthozoa</taxon>
        <taxon>Hexacorallia</taxon>
        <taxon>Scleractinia</taxon>
        <taxon>Astrocoeniina</taxon>
        <taxon>Pocilloporidae</taxon>
        <taxon>Stylophora</taxon>
    </lineage>
</organism>
<protein>
    <submittedName>
        <fullName evidence="1">Uncharacterized protein</fullName>
    </submittedName>
</protein>
<comment type="caution">
    <text evidence="1">The sequence shown here is derived from an EMBL/GenBank/DDBJ whole genome shotgun (WGS) entry which is preliminary data.</text>
</comment>
<dbReference type="PANTHER" id="PTHR33845">
    <property type="entry name" value="C2H2-TYPE DOMAIN-CONTAINING PROTEIN"/>
    <property type="match status" value="1"/>
</dbReference>
<gene>
    <name evidence="1" type="ORF">AWC38_SpisGene19224</name>
</gene>
<dbReference type="OrthoDB" id="5986202at2759"/>
<proteinExistence type="predicted"/>
<evidence type="ECO:0000313" key="1">
    <source>
        <dbReference type="EMBL" id="PFX16505.1"/>
    </source>
</evidence>
<dbReference type="AlphaFoldDB" id="A0A2B4RJS7"/>
<reference evidence="2" key="1">
    <citation type="journal article" date="2017" name="bioRxiv">
        <title>Comparative analysis of the genomes of Stylophora pistillata and Acropora digitifera provides evidence for extensive differences between species of corals.</title>
        <authorList>
            <person name="Voolstra C.R."/>
            <person name="Li Y."/>
            <person name="Liew Y.J."/>
            <person name="Baumgarten S."/>
            <person name="Zoccola D."/>
            <person name="Flot J.-F."/>
            <person name="Tambutte S."/>
            <person name="Allemand D."/>
            <person name="Aranda M."/>
        </authorList>
    </citation>
    <scope>NUCLEOTIDE SEQUENCE [LARGE SCALE GENOMIC DNA]</scope>
</reference>
<sequence length="395" mass="44315">MADKVSFKALKTWLPNLSRYRFNIARHHILLHGRGATVPLAENKRMKVSPPQLDHFLAFITSSYVMQDLPFGAKTLKLSSNTEIRIPNVVRTMIPEQIVQQYQSYCHETGFVPISRCTLCRILKVCSASVRNSLQGLDYVSGEGAKAFDELAAVIENLGDYSRGLSREKSQCEKLKQTKRYLKGDFKDNAGCYHSASTLLAIRHVAKKYDINVRLDFLDPQEGKGSCDRKAAAVKNHMRIYLNSGQDVETPEQMKSAVESSGGMPGVRVMLCNTENIPKSVPVKWEGFSFIRNIEYGNAGLRVWRSYAVGPGKFLPWSQFDFPENYSVPMLTMLKEARDPKVTFIAITARRKSPQTQRGVEQLASGVGEASDEQSEDDIECHCKLFACPEEGCVK</sequence>